<dbReference type="EMBL" id="JAINUF010000001">
    <property type="protein sequence ID" value="KAJ8382368.1"/>
    <property type="molecule type" value="Genomic_DNA"/>
</dbReference>
<evidence type="ECO:0000259" key="2">
    <source>
        <dbReference type="PROSITE" id="PS50141"/>
    </source>
</evidence>
<dbReference type="GO" id="GO:0003725">
    <property type="term" value="F:double-stranded RNA binding"/>
    <property type="evidence" value="ECO:0007669"/>
    <property type="project" value="TreeGrafter"/>
</dbReference>
<feature type="region of interest" description="Disordered" evidence="1">
    <location>
        <begin position="189"/>
        <end position="214"/>
    </location>
</feature>
<dbReference type="PANTHER" id="PTHR10910">
    <property type="entry name" value="EUKARYOTE SPECIFIC DSRNA BINDING PROTEIN"/>
    <property type="match status" value="1"/>
</dbReference>
<dbReference type="GO" id="GO:0006396">
    <property type="term" value="P:RNA processing"/>
    <property type="evidence" value="ECO:0007669"/>
    <property type="project" value="InterPro"/>
</dbReference>
<dbReference type="GO" id="GO:0005737">
    <property type="term" value="C:cytoplasm"/>
    <property type="evidence" value="ECO:0007669"/>
    <property type="project" value="TreeGrafter"/>
</dbReference>
<dbReference type="InterPro" id="IPR002466">
    <property type="entry name" value="A_deamin"/>
</dbReference>
<organism evidence="3 4">
    <name type="scientific">Synaphobranchus kaupii</name>
    <name type="common">Kaup's arrowtooth eel</name>
    <dbReference type="NCBI Taxonomy" id="118154"/>
    <lineage>
        <taxon>Eukaryota</taxon>
        <taxon>Metazoa</taxon>
        <taxon>Chordata</taxon>
        <taxon>Craniata</taxon>
        <taxon>Vertebrata</taxon>
        <taxon>Euteleostomi</taxon>
        <taxon>Actinopterygii</taxon>
        <taxon>Neopterygii</taxon>
        <taxon>Teleostei</taxon>
        <taxon>Anguilliformes</taxon>
        <taxon>Synaphobranchidae</taxon>
        <taxon>Synaphobranchus</taxon>
    </lineage>
</organism>
<protein>
    <recommendedName>
        <fullName evidence="2">A to I editase domain-containing protein</fullName>
    </recommendedName>
</protein>
<dbReference type="GO" id="GO:0003726">
    <property type="term" value="F:double-stranded RNA adenosine deaminase activity"/>
    <property type="evidence" value="ECO:0007669"/>
    <property type="project" value="TreeGrafter"/>
</dbReference>
<dbReference type="SMART" id="SM00552">
    <property type="entry name" value="ADEAMc"/>
    <property type="match status" value="1"/>
</dbReference>
<dbReference type="GO" id="GO:0008251">
    <property type="term" value="F:tRNA-specific adenosine deaminase activity"/>
    <property type="evidence" value="ECO:0007669"/>
    <property type="project" value="TreeGrafter"/>
</dbReference>
<dbReference type="Pfam" id="PF02137">
    <property type="entry name" value="A_deamin"/>
    <property type="match status" value="2"/>
</dbReference>
<gene>
    <name evidence="3" type="ORF">SKAU_G00031460</name>
</gene>
<dbReference type="Proteomes" id="UP001152622">
    <property type="component" value="Chromosome 1"/>
</dbReference>
<reference evidence="3" key="1">
    <citation type="journal article" date="2023" name="Science">
        <title>Genome structures resolve the early diversification of teleost fishes.</title>
        <authorList>
            <person name="Parey E."/>
            <person name="Louis A."/>
            <person name="Montfort J."/>
            <person name="Bouchez O."/>
            <person name="Roques C."/>
            <person name="Iampietro C."/>
            <person name="Lluch J."/>
            <person name="Castinel A."/>
            <person name="Donnadieu C."/>
            <person name="Desvignes T."/>
            <person name="Floi Bucao C."/>
            <person name="Jouanno E."/>
            <person name="Wen M."/>
            <person name="Mejri S."/>
            <person name="Dirks R."/>
            <person name="Jansen H."/>
            <person name="Henkel C."/>
            <person name="Chen W.J."/>
            <person name="Zahm M."/>
            <person name="Cabau C."/>
            <person name="Klopp C."/>
            <person name="Thompson A.W."/>
            <person name="Robinson-Rechavi M."/>
            <person name="Braasch I."/>
            <person name="Lecointre G."/>
            <person name="Bobe J."/>
            <person name="Postlethwait J.H."/>
            <person name="Berthelot C."/>
            <person name="Roest Crollius H."/>
            <person name="Guiguen Y."/>
        </authorList>
    </citation>
    <scope>NUCLEOTIDE SEQUENCE</scope>
    <source>
        <strain evidence="3">WJC10195</strain>
    </source>
</reference>
<dbReference type="PANTHER" id="PTHR10910:SF103">
    <property type="entry name" value="ADENOSINE DEAMINASE DOMAIN-CONTAINING PROTEIN 1"/>
    <property type="match status" value="1"/>
</dbReference>
<proteinExistence type="predicted"/>
<dbReference type="GO" id="GO:0005730">
    <property type="term" value="C:nucleolus"/>
    <property type="evidence" value="ECO:0007669"/>
    <property type="project" value="TreeGrafter"/>
</dbReference>
<feature type="compositionally biased region" description="Pro residues" evidence="1">
    <location>
        <begin position="193"/>
        <end position="206"/>
    </location>
</feature>
<evidence type="ECO:0000313" key="3">
    <source>
        <dbReference type="EMBL" id="KAJ8382368.1"/>
    </source>
</evidence>
<keyword evidence="4" id="KW-1185">Reference proteome</keyword>
<dbReference type="GO" id="GO:0006382">
    <property type="term" value="P:adenosine to inosine editing"/>
    <property type="evidence" value="ECO:0007669"/>
    <property type="project" value="TreeGrafter"/>
</dbReference>
<evidence type="ECO:0000313" key="4">
    <source>
        <dbReference type="Proteomes" id="UP001152622"/>
    </source>
</evidence>
<dbReference type="OrthoDB" id="10268011at2759"/>
<name>A0A9Q1GF06_SYNKA</name>
<feature type="domain" description="A to I editase" evidence="2">
    <location>
        <begin position="29"/>
        <end position="310"/>
    </location>
</feature>
<dbReference type="AlphaFoldDB" id="A0A9Q1GF06"/>
<sequence>MEGYPEFSSSGGTLAAFVTQSPAGCEVVAMGTGDFNTKESVTPNGRTLHDSHAVVTARRSLMRYLYRHLLLFFSKNRALVEKSVFQQDETTKLLSLKSHISLHLYLNQLPKGAAQIPSHLRLNPSVHCGLGGEQPDRAACHHPGQGLLRLLHRLRPDRHPKYHFIEPVYISSILVGDASCGDVRGMEIACSPRAPPPPPQAPPTVPSPSTGAKETCPWRPLMGWRGRSIEDSPFKSGPALASRLCKAAMLSRLNLVAQEAQRPDLLAAVSYREAKMMAKPYQEAKNVLKSYLSQKGYGSWPVKSPVSDHFCM</sequence>
<evidence type="ECO:0000256" key="1">
    <source>
        <dbReference type="SAM" id="MobiDB-lite"/>
    </source>
</evidence>
<accession>A0A9Q1GF06</accession>
<dbReference type="PROSITE" id="PS50141">
    <property type="entry name" value="A_DEAMIN_EDITASE"/>
    <property type="match status" value="1"/>
</dbReference>
<comment type="caution">
    <text evidence="3">The sequence shown here is derived from an EMBL/GenBank/DDBJ whole genome shotgun (WGS) entry which is preliminary data.</text>
</comment>